<dbReference type="Proteomes" id="UP000199651">
    <property type="component" value="Unassembled WGS sequence"/>
</dbReference>
<evidence type="ECO:0000313" key="2">
    <source>
        <dbReference type="Proteomes" id="UP000199651"/>
    </source>
</evidence>
<dbReference type="RefSeq" id="WP_091380880.1">
    <property type="nucleotide sequence ID" value="NZ_FNDV01000010.1"/>
</dbReference>
<gene>
    <name evidence="1" type="ORF">SAMN05192558_11082</name>
</gene>
<dbReference type="STRING" id="504798.SAMN05421871_11082"/>
<reference evidence="2" key="1">
    <citation type="submission" date="2016-10" db="EMBL/GenBank/DDBJ databases">
        <authorList>
            <person name="Varghese N."/>
            <person name="Submissions S."/>
        </authorList>
    </citation>
    <scope>NUCLEOTIDE SEQUENCE [LARGE SCALE GENOMIC DNA]</scope>
    <source>
        <strain evidence="2">IBRC-M 10655</strain>
    </source>
</reference>
<dbReference type="OrthoDB" id="3286086at2"/>
<evidence type="ECO:0000313" key="1">
    <source>
        <dbReference type="EMBL" id="SDP55302.1"/>
    </source>
</evidence>
<sequence>MTSFDRAEKFVLLNARLLDRRRFEFLFGAGDASAVVAALEAYRNPDGGYGNALEPDGRGPGSQPVTVLSALNILHEVGASPDGVADYLESISAPDGGVPFVHPNARDYPRAPWWEVPETYEGSLLPTANLVGALWRAGVEHPWVDRAAEFCWPRIEALTATHPYEALACVEFLDHAPDRARAEKAAEHIGTMVRDNGLVRLGGTGIVPPGFAEGELHDPHDYASTPDSLAARWFTSAELEVSLDALVMAQHEDGGWRPKWAIWTPVTEFEWAGVLTVNALRTLEVYGRSTR</sequence>
<proteinExistence type="predicted"/>
<keyword evidence="2" id="KW-1185">Reference proteome</keyword>
<evidence type="ECO:0008006" key="3">
    <source>
        <dbReference type="Google" id="ProtNLM"/>
    </source>
</evidence>
<protein>
    <recommendedName>
        <fullName evidence="3">Prenyltransferase and squalene oxidase repeat-containing protein</fullName>
    </recommendedName>
</protein>
<accession>A0A1H0TML8</accession>
<dbReference type="EMBL" id="FNJB01000010">
    <property type="protein sequence ID" value="SDP55302.1"/>
    <property type="molecule type" value="Genomic_DNA"/>
</dbReference>
<dbReference type="InterPro" id="IPR008930">
    <property type="entry name" value="Terpenoid_cyclase/PrenylTrfase"/>
</dbReference>
<name>A0A1H0TML8_9PSEU</name>
<dbReference type="AlphaFoldDB" id="A0A1H0TML8"/>
<dbReference type="SUPFAM" id="SSF48239">
    <property type="entry name" value="Terpenoid cyclases/Protein prenyltransferases"/>
    <property type="match status" value="1"/>
</dbReference>
<organism evidence="1 2">
    <name type="scientific">Actinokineospora alba</name>
    <dbReference type="NCBI Taxonomy" id="504798"/>
    <lineage>
        <taxon>Bacteria</taxon>
        <taxon>Bacillati</taxon>
        <taxon>Actinomycetota</taxon>
        <taxon>Actinomycetes</taxon>
        <taxon>Pseudonocardiales</taxon>
        <taxon>Pseudonocardiaceae</taxon>
        <taxon>Actinokineospora</taxon>
    </lineage>
</organism>